<comment type="subcellular location">
    <subcellularLocation>
        <location evidence="1">Cell membrane</location>
        <topology evidence="1">Multi-pass membrane protein</topology>
    </subcellularLocation>
</comment>
<sequence length="417" mass="45568">MRPIQRYFNAYRGLPSSLYVLFGATVINSVGMFVFPFLTLYLTGRLGMSQKEAGLFIMIVNFAYIPANFIGGKIADTFGRKKLMVTAQVLSGLCYIPCGFPGIGGNVRWFLLASVFFDGLTDPARTAMMTDLTTPETRRPAFSLTYLGHNLGFAVGMMIAGFLFEKATSWLFWGNAIAILAAISLVALKVPETKPTNEQVEASFGSGREDEGHRGNIVQALLSRPYLIIFTVLTGLYGFVYAQHRFILPLQTKEFFGMRGSVIYGTLMTLNATMVIVLSTPIMTLTQHWKPINAVALAGLLFGLGFGLIGLAPSVPLMYITTAIWTLGEIVNATNEGTYVANHTPISHRARFQAMLPLLGGFGWSISPPLVGAFTDRFGLRTAWPFLGGIAVIASIAIWCLGIIERRPTRKENAATD</sequence>
<accession>A0A3P3XQN9</accession>
<dbReference type="InterPro" id="IPR036259">
    <property type="entry name" value="MFS_trans_sf"/>
</dbReference>
<feature type="transmembrane region" description="Helical" evidence="7">
    <location>
        <begin position="226"/>
        <end position="242"/>
    </location>
</feature>
<evidence type="ECO:0000259" key="8">
    <source>
        <dbReference type="PROSITE" id="PS50850"/>
    </source>
</evidence>
<feature type="transmembrane region" description="Helical" evidence="7">
    <location>
        <begin position="83"/>
        <end position="103"/>
    </location>
</feature>
<feature type="transmembrane region" description="Helical" evidence="7">
    <location>
        <begin position="262"/>
        <end position="285"/>
    </location>
</feature>
<evidence type="ECO:0000256" key="4">
    <source>
        <dbReference type="ARBA" id="ARBA00022692"/>
    </source>
</evidence>
<dbReference type="SUPFAM" id="SSF103473">
    <property type="entry name" value="MFS general substrate transporter"/>
    <property type="match status" value="1"/>
</dbReference>
<keyword evidence="4 7" id="KW-0812">Transmembrane</keyword>
<dbReference type="EMBL" id="FWDO01000005">
    <property type="protein sequence ID" value="SLM18628.1"/>
    <property type="molecule type" value="Genomic_DNA"/>
</dbReference>
<name>A0A3P3XQN9_9SPIR</name>
<reference evidence="9" key="1">
    <citation type="submission" date="2017-02" db="EMBL/GenBank/DDBJ databases">
        <authorList>
            <person name="Regsiter A."/>
            <person name="William W."/>
        </authorList>
    </citation>
    <scope>NUCLEOTIDE SEQUENCE</scope>
    <source>
        <strain evidence="9">BdmA 4</strain>
    </source>
</reference>
<feature type="transmembrane region" description="Helical" evidence="7">
    <location>
        <begin position="383"/>
        <end position="404"/>
    </location>
</feature>
<feature type="transmembrane region" description="Helical" evidence="7">
    <location>
        <begin position="20"/>
        <end position="41"/>
    </location>
</feature>
<evidence type="ECO:0000256" key="3">
    <source>
        <dbReference type="ARBA" id="ARBA00022475"/>
    </source>
</evidence>
<protein>
    <submittedName>
        <fullName evidence="9">Major facilitator superfamily MFS_1</fullName>
    </submittedName>
</protein>
<dbReference type="GO" id="GO:0005886">
    <property type="term" value="C:plasma membrane"/>
    <property type="evidence" value="ECO:0007669"/>
    <property type="project" value="UniProtKB-SubCell"/>
</dbReference>
<feature type="transmembrane region" description="Helical" evidence="7">
    <location>
        <begin position="170"/>
        <end position="188"/>
    </location>
</feature>
<keyword evidence="2" id="KW-0813">Transport</keyword>
<proteinExistence type="predicted"/>
<evidence type="ECO:0000313" key="9">
    <source>
        <dbReference type="EMBL" id="SLM18628.1"/>
    </source>
</evidence>
<feature type="transmembrane region" description="Helical" evidence="7">
    <location>
        <begin position="354"/>
        <end position="371"/>
    </location>
</feature>
<dbReference type="InterPro" id="IPR011701">
    <property type="entry name" value="MFS"/>
</dbReference>
<feature type="transmembrane region" description="Helical" evidence="7">
    <location>
        <begin position="140"/>
        <end position="164"/>
    </location>
</feature>
<dbReference type="Pfam" id="PF07690">
    <property type="entry name" value="MFS_1"/>
    <property type="match status" value="1"/>
</dbReference>
<evidence type="ECO:0000256" key="5">
    <source>
        <dbReference type="ARBA" id="ARBA00022989"/>
    </source>
</evidence>
<dbReference type="GO" id="GO:0022857">
    <property type="term" value="F:transmembrane transporter activity"/>
    <property type="evidence" value="ECO:0007669"/>
    <property type="project" value="InterPro"/>
</dbReference>
<dbReference type="PROSITE" id="PS50850">
    <property type="entry name" value="MFS"/>
    <property type="match status" value="1"/>
</dbReference>
<feature type="transmembrane region" description="Helical" evidence="7">
    <location>
        <begin position="292"/>
        <end position="311"/>
    </location>
</feature>
<keyword evidence="3" id="KW-1003">Cell membrane</keyword>
<feature type="transmembrane region" description="Helical" evidence="7">
    <location>
        <begin position="53"/>
        <end position="71"/>
    </location>
</feature>
<evidence type="ECO:0000256" key="6">
    <source>
        <dbReference type="ARBA" id="ARBA00023136"/>
    </source>
</evidence>
<gene>
    <name evidence="9" type="ORF">SPIRO4BDMA_50143</name>
</gene>
<evidence type="ECO:0000256" key="1">
    <source>
        <dbReference type="ARBA" id="ARBA00004651"/>
    </source>
</evidence>
<evidence type="ECO:0000256" key="2">
    <source>
        <dbReference type="ARBA" id="ARBA00022448"/>
    </source>
</evidence>
<dbReference type="InterPro" id="IPR020846">
    <property type="entry name" value="MFS_dom"/>
</dbReference>
<dbReference type="PANTHER" id="PTHR23517:SF2">
    <property type="entry name" value="MULTIDRUG RESISTANCE PROTEIN MDTH"/>
    <property type="match status" value="1"/>
</dbReference>
<keyword evidence="6 7" id="KW-0472">Membrane</keyword>
<evidence type="ECO:0000256" key="7">
    <source>
        <dbReference type="SAM" id="Phobius"/>
    </source>
</evidence>
<dbReference type="Gene3D" id="1.20.1250.20">
    <property type="entry name" value="MFS general substrate transporter like domains"/>
    <property type="match status" value="1"/>
</dbReference>
<feature type="domain" description="Major facilitator superfamily (MFS) profile" evidence="8">
    <location>
        <begin position="17"/>
        <end position="406"/>
    </location>
</feature>
<keyword evidence="5 7" id="KW-1133">Transmembrane helix</keyword>
<organism evidence="9">
    <name type="scientific">uncultured spirochete</name>
    <dbReference type="NCBI Taxonomy" id="156406"/>
    <lineage>
        <taxon>Bacteria</taxon>
        <taxon>Pseudomonadati</taxon>
        <taxon>Spirochaetota</taxon>
        <taxon>Spirochaetia</taxon>
        <taxon>Spirochaetales</taxon>
        <taxon>environmental samples</taxon>
    </lineage>
</organism>
<dbReference type="InterPro" id="IPR050171">
    <property type="entry name" value="MFS_Transporters"/>
</dbReference>
<dbReference type="PANTHER" id="PTHR23517">
    <property type="entry name" value="RESISTANCE PROTEIN MDTM, PUTATIVE-RELATED-RELATED"/>
    <property type="match status" value="1"/>
</dbReference>
<dbReference type="AlphaFoldDB" id="A0A3P3XQN9"/>